<name>A0ABP0UHH5_9BRYO</name>
<protein>
    <submittedName>
        <fullName evidence="1">Uncharacterized protein</fullName>
    </submittedName>
</protein>
<evidence type="ECO:0000313" key="2">
    <source>
        <dbReference type="Proteomes" id="UP001497512"/>
    </source>
</evidence>
<accession>A0ABP0UHH5</accession>
<keyword evidence="2" id="KW-1185">Reference proteome</keyword>
<dbReference type="Proteomes" id="UP001497512">
    <property type="component" value="Chromosome 4"/>
</dbReference>
<dbReference type="EMBL" id="OZ019896">
    <property type="protein sequence ID" value="CAK9222190.1"/>
    <property type="molecule type" value="Genomic_DNA"/>
</dbReference>
<reference evidence="1" key="1">
    <citation type="submission" date="2024-02" db="EMBL/GenBank/DDBJ databases">
        <authorList>
            <consortium name="ELIXIR-Norway"/>
            <consortium name="Elixir Norway"/>
        </authorList>
    </citation>
    <scope>NUCLEOTIDE SEQUENCE</scope>
</reference>
<sequence length="67" mass="7146">MVPGRIGVPGLRIVPDLEALGPVNPSVFEDTIHSGIHIAADDRHAPSVTCCHALYPVVDIHCRAVHC</sequence>
<proteinExistence type="predicted"/>
<organism evidence="1 2">
    <name type="scientific">Sphagnum troendelagicum</name>
    <dbReference type="NCBI Taxonomy" id="128251"/>
    <lineage>
        <taxon>Eukaryota</taxon>
        <taxon>Viridiplantae</taxon>
        <taxon>Streptophyta</taxon>
        <taxon>Embryophyta</taxon>
        <taxon>Bryophyta</taxon>
        <taxon>Sphagnophytina</taxon>
        <taxon>Sphagnopsida</taxon>
        <taxon>Sphagnales</taxon>
        <taxon>Sphagnaceae</taxon>
        <taxon>Sphagnum</taxon>
    </lineage>
</organism>
<gene>
    <name evidence="1" type="ORF">CSSPTR1EN2_LOCUS15941</name>
</gene>
<evidence type="ECO:0000313" key="1">
    <source>
        <dbReference type="EMBL" id="CAK9222190.1"/>
    </source>
</evidence>